<evidence type="ECO:0000256" key="1">
    <source>
        <dbReference type="ARBA" id="ARBA00010613"/>
    </source>
</evidence>
<proteinExistence type="inferred from homology"/>
<dbReference type="OrthoDB" id="9811121at2"/>
<dbReference type="RefSeq" id="WP_075819758.1">
    <property type="nucleotide sequence ID" value="NZ_CAJUTZ010000034.1"/>
</dbReference>
<dbReference type="Gene3D" id="3.60.110.10">
    <property type="entry name" value="Carbon-nitrogen hydrolase"/>
    <property type="match status" value="1"/>
</dbReference>
<comment type="similarity">
    <text evidence="1">Belongs to the carbon-nitrogen hydrolase superfamily. NIT1/NIT2 family.</text>
</comment>
<protein>
    <recommendedName>
        <fullName evidence="2">CN hydrolase domain-containing protein</fullName>
    </recommendedName>
</protein>
<dbReference type="PANTHER" id="PTHR23088:SF27">
    <property type="entry name" value="DEAMINATED GLUTATHIONE AMIDASE"/>
    <property type="match status" value="1"/>
</dbReference>
<dbReference type="Pfam" id="PF00795">
    <property type="entry name" value="CN_hydrolase"/>
    <property type="match status" value="1"/>
</dbReference>
<evidence type="ECO:0000313" key="4">
    <source>
        <dbReference type="Proteomes" id="UP000186341"/>
    </source>
</evidence>
<gene>
    <name evidence="3" type="ORF">BO222_07290</name>
</gene>
<dbReference type="SUPFAM" id="SSF56317">
    <property type="entry name" value="Carbon-nitrogen hydrolase"/>
    <property type="match status" value="1"/>
</dbReference>
<dbReference type="Proteomes" id="UP000186341">
    <property type="component" value="Unassembled WGS sequence"/>
</dbReference>
<dbReference type="InterPro" id="IPR003010">
    <property type="entry name" value="C-N_Hydrolase"/>
</dbReference>
<reference evidence="3 4" key="1">
    <citation type="submission" date="2016-11" db="EMBL/GenBank/DDBJ databases">
        <title>Description of two novel members of the family Erysipelotrichaceae: Ileibacterium lipovorans gen. nov., sp. nov. and Dubosiella newyorkensis, gen. nov., sp. nov.</title>
        <authorList>
            <person name="Cox L.M."/>
            <person name="Sohn J."/>
            <person name="Tyrrell K.L."/>
            <person name="Citron D.M."/>
            <person name="Lawson P.A."/>
            <person name="Patel N.B."/>
            <person name="Iizumi T."/>
            <person name="Perez-Perez G.I."/>
            <person name="Goldstein E.J."/>
            <person name="Blaser M.J."/>
        </authorList>
    </citation>
    <scope>NUCLEOTIDE SEQUENCE [LARGE SCALE GENOMIC DNA]</scope>
    <source>
        <strain evidence="3 4">NYU-BL-A3</strain>
    </source>
</reference>
<dbReference type="PANTHER" id="PTHR23088">
    <property type="entry name" value="NITRILASE-RELATED"/>
    <property type="match status" value="1"/>
</dbReference>
<evidence type="ECO:0000259" key="2">
    <source>
        <dbReference type="PROSITE" id="PS50263"/>
    </source>
</evidence>
<name>A0A1U7NFH7_9FIRM</name>
<dbReference type="AlphaFoldDB" id="A0A1U7NFH7"/>
<sequence length="305" mass="34596">MKIALIQPRITDNLTDNLKQVIDALDHCREKADLAVLPELWNTPFINSEILLHQDDGPTILRALQESCKKNGLWLIAGSIVWKEFSSNPSDPFSKNSIKSSSKNSDLSFRLRNRCFVINDKGEILTFADKLHLLEVHTQKHSYYESDVFEAGTSLCTFGTPWASCALCICFDVRFCELTRLLCENAQILFVPANFNANVGRKQWKSLLCARAIENEVFVIGVNPQAAQYENMSTYGHSLVVAPDGTIIQEMSADEQLSIIEIQPDRVQKIRARSPYWNLRRKDLYSLSSSITIEKPDLPKSEKKK</sequence>
<feature type="domain" description="CN hydrolase" evidence="2">
    <location>
        <begin position="1"/>
        <end position="264"/>
    </location>
</feature>
<comment type="caution">
    <text evidence="3">The sequence shown here is derived from an EMBL/GenBank/DDBJ whole genome shotgun (WGS) entry which is preliminary data.</text>
</comment>
<dbReference type="EMBL" id="MPJW01000142">
    <property type="protein sequence ID" value="OLU39076.1"/>
    <property type="molecule type" value="Genomic_DNA"/>
</dbReference>
<keyword evidence="4" id="KW-1185">Reference proteome</keyword>
<dbReference type="PROSITE" id="PS50263">
    <property type="entry name" value="CN_HYDROLASE"/>
    <property type="match status" value="1"/>
</dbReference>
<evidence type="ECO:0000313" key="3">
    <source>
        <dbReference type="EMBL" id="OLU39076.1"/>
    </source>
</evidence>
<dbReference type="InterPro" id="IPR036526">
    <property type="entry name" value="C-N_Hydrolase_sf"/>
</dbReference>
<organism evidence="3 4">
    <name type="scientific">Ileibacterium valens</name>
    <dbReference type="NCBI Taxonomy" id="1862668"/>
    <lineage>
        <taxon>Bacteria</taxon>
        <taxon>Bacillati</taxon>
        <taxon>Bacillota</taxon>
        <taxon>Erysipelotrichia</taxon>
        <taxon>Erysipelotrichales</taxon>
        <taxon>Erysipelotrichaceae</taxon>
        <taxon>Ileibacterium</taxon>
    </lineage>
</organism>
<dbReference type="GeneID" id="82202990"/>
<accession>A0A1U7NFH7</accession>